<dbReference type="EMBL" id="BNJQ01000010">
    <property type="protein sequence ID" value="GHP05539.1"/>
    <property type="molecule type" value="Genomic_DNA"/>
</dbReference>
<dbReference type="OrthoDB" id="245563at2759"/>
<dbReference type="AlphaFoldDB" id="A0A830HJS2"/>
<keyword evidence="1" id="KW-0677">Repeat</keyword>
<dbReference type="InterPro" id="IPR019734">
    <property type="entry name" value="TPR_rpt"/>
</dbReference>
<evidence type="ECO:0000259" key="4">
    <source>
        <dbReference type="Pfam" id="PF23227"/>
    </source>
</evidence>
<dbReference type="Gene3D" id="1.25.10.10">
    <property type="entry name" value="Leucine-rich Repeat Variant"/>
    <property type="match status" value="1"/>
</dbReference>
<dbReference type="SUPFAM" id="SSF48371">
    <property type="entry name" value="ARM repeat"/>
    <property type="match status" value="1"/>
</dbReference>
<dbReference type="PANTHER" id="PTHR22904:SF523">
    <property type="entry name" value="STRESS-INDUCED-PHOSPHOPROTEIN 1"/>
    <property type="match status" value="1"/>
</dbReference>
<evidence type="ECO:0000256" key="2">
    <source>
        <dbReference type="ARBA" id="ARBA00022803"/>
    </source>
</evidence>
<dbReference type="Pfam" id="PF23227">
    <property type="entry name" value="HEAT_MROH2B_C"/>
    <property type="match status" value="1"/>
</dbReference>
<dbReference type="Proteomes" id="UP000660262">
    <property type="component" value="Unassembled WGS sequence"/>
</dbReference>
<reference evidence="5" key="1">
    <citation type="submission" date="2020-10" db="EMBL/GenBank/DDBJ databases">
        <title>Unveiling of a novel bifunctional photoreceptor, Dualchrome1, isolated from a cosmopolitan green alga.</title>
        <authorList>
            <person name="Suzuki S."/>
            <person name="Kawachi M."/>
        </authorList>
    </citation>
    <scope>NUCLEOTIDE SEQUENCE</scope>
    <source>
        <strain evidence="5">NIES 2893</strain>
    </source>
</reference>
<dbReference type="PANTHER" id="PTHR22904">
    <property type="entry name" value="TPR REPEAT CONTAINING PROTEIN"/>
    <property type="match status" value="1"/>
</dbReference>
<dbReference type="Gene3D" id="1.25.40.10">
    <property type="entry name" value="Tetratricopeptide repeat domain"/>
    <property type="match status" value="1"/>
</dbReference>
<evidence type="ECO:0000313" key="5">
    <source>
        <dbReference type="EMBL" id="GHP05539.1"/>
    </source>
</evidence>
<sequence length="790" mass="81685">MPRLWNHRETQQYSEAATAGKLIALMGCGDNTISALSAELLVASKDYLHPHIGAAWQAKTLQELCAKLPDEATEDGVSSVNSQGSAHLAVARMACESLAHSGSRDFLYECARGTLADVQGCDTLACAHLASDDALFTPSQRAAQVICQDSKVCEQVVAFLCGILWDAPLTVGSTESEADKRHERLLLLLDAEEEGESSSDGASTPGNAIGSAQASYLPCAATDLLIASIGAQGLGGLPSLAASLNYDSDGASATSEDLYGKMLGALVIRAGRLAGEEQPPPPAGDDRFIDRSRASAVGAVSALFVAADASGRKGASLGTAFLQQRRDKALSSSAAVGASALGEASASSVVTERQRARLAAAILPGIQRYDAGVRTFAGAALGALCSSVHDFDDTQAEADGAWASTVAEQLVELIASDRASNVRRVGARSIGNLRDSELAPRGQRVLRALADGAADGDLSVASDSLSALPSALSRVEPGCALGAAAELQRNLLGALDKSNAELRAAALRAYEALTRAVANAENSVLTNGFRTRLRGNLARLFVHCMDVGPTAAAARGALKAAGLFESESTMLREALTGVAASTAGGGAGFAQAARKFAAALSETDASACCDVCARDALAQTIRGVNGNCRAGLRVLKTNAYPTTTREMKGAAAPPAADAASAARAAEQKARGNECFTSMAYAQAAVYCTEALALDPSLTACLSNRAACWLKLGTPEKAIQDAKACVAQDPTNTKAYFRMGLGHHAQGEYREAVEALLEAEKCAPSSGPMKKQIDEAIRMAQLKARKQHANE</sequence>
<dbReference type="SMART" id="SM00028">
    <property type="entry name" value="TPR"/>
    <property type="match status" value="3"/>
</dbReference>
<keyword evidence="2 3" id="KW-0802">TPR repeat</keyword>
<dbReference type="SUPFAM" id="SSF48452">
    <property type="entry name" value="TPR-like"/>
    <property type="match status" value="1"/>
</dbReference>
<feature type="repeat" description="TPR" evidence="3">
    <location>
        <begin position="732"/>
        <end position="765"/>
    </location>
</feature>
<evidence type="ECO:0000256" key="3">
    <source>
        <dbReference type="PROSITE-ProRule" id="PRU00339"/>
    </source>
</evidence>
<feature type="domain" description="Maestro/Maestro-like HEAT-repeats" evidence="4">
    <location>
        <begin position="415"/>
        <end position="552"/>
    </location>
</feature>
<dbReference type="InterPro" id="IPR055406">
    <property type="entry name" value="HEAT_Maestro"/>
</dbReference>
<name>A0A830HJS2_9CHLO</name>
<evidence type="ECO:0000313" key="6">
    <source>
        <dbReference type="Proteomes" id="UP000660262"/>
    </source>
</evidence>
<accession>A0A830HJS2</accession>
<evidence type="ECO:0000256" key="1">
    <source>
        <dbReference type="ARBA" id="ARBA00022737"/>
    </source>
</evidence>
<dbReference type="InterPro" id="IPR016024">
    <property type="entry name" value="ARM-type_fold"/>
</dbReference>
<organism evidence="5 6">
    <name type="scientific">Pycnococcus provasolii</name>
    <dbReference type="NCBI Taxonomy" id="41880"/>
    <lineage>
        <taxon>Eukaryota</taxon>
        <taxon>Viridiplantae</taxon>
        <taxon>Chlorophyta</taxon>
        <taxon>Pseudoscourfieldiophyceae</taxon>
        <taxon>Pseudoscourfieldiales</taxon>
        <taxon>Pycnococcaceae</taxon>
        <taxon>Pycnococcus</taxon>
    </lineage>
</organism>
<protein>
    <recommendedName>
        <fullName evidence="4">Maestro/Maestro-like HEAT-repeats domain-containing protein</fullName>
    </recommendedName>
</protein>
<dbReference type="GO" id="GO:0051879">
    <property type="term" value="F:Hsp90 protein binding"/>
    <property type="evidence" value="ECO:0007669"/>
    <property type="project" value="TreeGrafter"/>
</dbReference>
<proteinExistence type="predicted"/>
<dbReference type="InterPro" id="IPR011989">
    <property type="entry name" value="ARM-like"/>
</dbReference>
<dbReference type="PROSITE" id="PS50005">
    <property type="entry name" value="TPR"/>
    <property type="match status" value="1"/>
</dbReference>
<keyword evidence="6" id="KW-1185">Reference proteome</keyword>
<comment type="caution">
    <text evidence="5">The sequence shown here is derived from an EMBL/GenBank/DDBJ whole genome shotgun (WGS) entry which is preliminary data.</text>
</comment>
<gene>
    <name evidence="5" type="ORF">PPROV_000428900</name>
</gene>
<dbReference type="InterPro" id="IPR011990">
    <property type="entry name" value="TPR-like_helical_dom_sf"/>
</dbReference>